<sequence>MSRPLVATYRLQFREGTGFAQAQDLVPYLGQLGASHLYASPIFAASAGSTHGYDVVDYNRFEPDLGGDGGFNQMSDALIRADLGLVLDFVPNHMGVSPRNSWWEDVLRWGRESWHAETFDISWDAEKILIPTLGKPYGEALESGDLAIVYDEERREIRFSASGYTLPVDPRTLSHVFAFVEHEERDRLVRRFSSAVPADGEELGERFAEHVADPAFLAALRKGIEAINADKAALHAFHEAQTWRLAWWRLAREKLSYRRFFEIADLIGVRQEMRRVFRESHQTIMRLARERRLDGIRIDHVDGVADPKGYLHELDQNFQSLRRDVFIHVEKILTGPERLRTSWNIAGTTGYEFIQAVANLFVDGRQEEAMTRAYQDFVGETEDLRAMIAEQKRAIFTHNLAGELSVLTTEALNVAERGLSTRDFGRDDLSRSIVEVATELPVYRTYVGVDGVPEKDVEVIDQAVARAQAGREVEAQEPVAFVGRLLKLAFEDGRDVTGALKFTRRFQQTTGAVMAKAVEDTVFYRYNRLIALNEVGGEPDHYGADTAAFHDQMLIRLEDQPDGLMALSTHDTKRGEDARARIYALSEAPEAWSEIVERAAEALKGFRVDLGNGRLSPDPATEWGFYQSLLGVLPADFDPADETAAAAIAKRLQAFAEKAVREAKRFTSWTAPAEDYEAALKSFVEAALSPAQSGSFLAAFWREVQPFVVAGALNSLAQTLIRLAAPGVPDIYQGTEFYDLSLVDPDNRRKVDFEARARAMANGEGVEQALAHWRDGEVKAKLTAAALKARRQAPTLFTTGKYLPLEVTGPMAQHVVAFARTDDEGRVAVAVAPRLAHELLGNKAERPMPDPDRWADTALRLPSQIAGARFENVLTLQEVRGAPSLLLRDLLADLPVALLLAD</sequence>
<dbReference type="GO" id="GO:0047470">
    <property type="term" value="F:(1,4)-alpha-D-glucan 1-alpha-D-glucosylmutase activity"/>
    <property type="evidence" value="ECO:0007669"/>
    <property type="project" value="TreeGrafter"/>
</dbReference>
<dbReference type="GO" id="GO:0005992">
    <property type="term" value="P:trehalose biosynthetic process"/>
    <property type="evidence" value="ECO:0007669"/>
    <property type="project" value="TreeGrafter"/>
</dbReference>
<dbReference type="PANTHER" id="PTHR10357">
    <property type="entry name" value="ALPHA-AMYLASE FAMILY MEMBER"/>
    <property type="match status" value="1"/>
</dbReference>
<protein>
    <submittedName>
        <fullName evidence="2">Maltooligosyl trehalose synthase</fullName>
    </submittedName>
</protein>
<dbReference type="InterPro" id="IPR017853">
    <property type="entry name" value="GH"/>
</dbReference>
<dbReference type="Pfam" id="PF00128">
    <property type="entry name" value="Alpha-amylase"/>
    <property type="match status" value="1"/>
</dbReference>
<proteinExistence type="predicted"/>
<accession>A0A1H0HLL0</accession>
<dbReference type="InterPro" id="IPR012767">
    <property type="entry name" value="Trehalose_TreY"/>
</dbReference>
<dbReference type="PANTHER" id="PTHR10357:SF216">
    <property type="entry name" value="MALTOOLIGOSYL TREHALOSE SYNTHASE-RELATED"/>
    <property type="match status" value="1"/>
</dbReference>
<dbReference type="GO" id="GO:0030980">
    <property type="term" value="P:alpha-glucan catabolic process"/>
    <property type="evidence" value="ECO:0007669"/>
    <property type="project" value="TreeGrafter"/>
</dbReference>
<gene>
    <name evidence="2" type="ORF">SAMN05192530_104164</name>
</gene>
<dbReference type="SMART" id="SM00642">
    <property type="entry name" value="Aamy"/>
    <property type="match status" value="1"/>
</dbReference>
<organism evidence="2 3">
    <name type="scientific">Aureimonas jatrophae</name>
    <dbReference type="NCBI Taxonomy" id="1166073"/>
    <lineage>
        <taxon>Bacteria</taxon>
        <taxon>Pseudomonadati</taxon>
        <taxon>Pseudomonadota</taxon>
        <taxon>Alphaproteobacteria</taxon>
        <taxon>Hyphomicrobiales</taxon>
        <taxon>Aurantimonadaceae</taxon>
        <taxon>Aureimonas</taxon>
    </lineage>
</organism>
<name>A0A1H0HLL0_9HYPH</name>
<dbReference type="SUPFAM" id="SSF51445">
    <property type="entry name" value="(Trans)glycosidases"/>
    <property type="match status" value="1"/>
</dbReference>
<dbReference type="OrthoDB" id="9761577at2"/>
<dbReference type="Gene3D" id="3.20.20.80">
    <property type="entry name" value="Glycosidases"/>
    <property type="match status" value="2"/>
</dbReference>
<dbReference type="STRING" id="1166073.SAMN05192530_104164"/>
<dbReference type="Gene3D" id="3.30.1590.10">
    <property type="entry name" value="Maltooligosyl trehalose synthase, domain 2"/>
    <property type="match status" value="1"/>
</dbReference>
<feature type="domain" description="Glycosyl hydrolase family 13 catalytic" evidence="1">
    <location>
        <begin position="5"/>
        <end position="774"/>
    </location>
</feature>
<evidence type="ECO:0000313" key="3">
    <source>
        <dbReference type="Proteomes" id="UP000198793"/>
    </source>
</evidence>
<evidence type="ECO:0000259" key="1">
    <source>
        <dbReference type="SMART" id="SM00642"/>
    </source>
</evidence>
<keyword evidence="3" id="KW-1185">Reference proteome</keyword>
<reference evidence="2 3" key="1">
    <citation type="submission" date="2016-10" db="EMBL/GenBank/DDBJ databases">
        <authorList>
            <person name="de Groot N.N."/>
        </authorList>
    </citation>
    <scope>NUCLEOTIDE SEQUENCE [LARGE SCALE GENOMIC DNA]</scope>
    <source>
        <strain evidence="3">L7-484,KACC 16230,DSM 25025</strain>
    </source>
</reference>
<dbReference type="InterPro" id="IPR013797">
    <property type="entry name" value="Maltooligo_trehalose_synth_4"/>
</dbReference>
<dbReference type="Proteomes" id="UP000198793">
    <property type="component" value="Unassembled WGS sequence"/>
</dbReference>
<dbReference type="RefSeq" id="WP_090672960.1">
    <property type="nucleotide sequence ID" value="NZ_FNIT01000004.1"/>
</dbReference>
<dbReference type="EMBL" id="FNIT01000004">
    <property type="protein sequence ID" value="SDO20042.1"/>
    <property type="molecule type" value="Genomic_DNA"/>
</dbReference>
<dbReference type="CDD" id="cd11336">
    <property type="entry name" value="AmyAc_MTSase"/>
    <property type="match status" value="1"/>
</dbReference>
<dbReference type="Gene3D" id="1.10.10.470">
    <property type="entry name" value="Maltooligosyl trehalose synthase, domain 4"/>
    <property type="match status" value="1"/>
</dbReference>
<evidence type="ECO:0000313" key="2">
    <source>
        <dbReference type="EMBL" id="SDO20042.1"/>
    </source>
</evidence>
<dbReference type="InterPro" id="IPR006047">
    <property type="entry name" value="GH13_cat_dom"/>
</dbReference>
<dbReference type="AlphaFoldDB" id="A0A1H0HLL0"/>
<dbReference type="NCBIfam" id="TIGR02401">
    <property type="entry name" value="trehalose_TreY"/>
    <property type="match status" value="1"/>
</dbReference>